<name>A0A4Z2EFF3_9TELE</name>
<accession>A0A4Z2EFF3</accession>
<protein>
    <submittedName>
        <fullName evidence="2">Uncharacterized protein</fullName>
    </submittedName>
</protein>
<feature type="compositionally biased region" description="Basic and acidic residues" evidence="1">
    <location>
        <begin position="31"/>
        <end position="47"/>
    </location>
</feature>
<evidence type="ECO:0000313" key="3">
    <source>
        <dbReference type="Proteomes" id="UP000314294"/>
    </source>
</evidence>
<organism evidence="2 3">
    <name type="scientific">Liparis tanakae</name>
    <name type="common">Tanaka's snailfish</name>
    <dbReference type="NCBI Taxonomy" id="230148"/>
    <lineage>
        <taxon>Eukaryota</taxon>
        <taxon>Metazoa</taxon>
        <taxon>Chordata</taxon>
        <taxon>Craniata</taxon>
        <taxon>Vertebrata</taxon>
        <taxon>Euteleostomi</taxon>
        <taxon>Actinopterygii</taxon>
        <taxon>Neopterygii</taxon>
        <taxon>Teleostei</taxon>
        <taxon>Neoteleostei</taxon>
        <taxon>Acanthomorphata</taxon>
        <taxon>Eupercaria</taxon>
        <taxon>Perciformes</taxon>
        <taxon>Cottioidei</taxon>
        <taxon>Cottales</taxon>
        <taxon>Liparidae</taxon>
        <taxon>Liparis</taxon>
    </lineage>
</organism>
<dbReference type="EMBL" id="SRLO01008309">
    <property type="protein sequence ID" value="TNN27435.1"/>
    <property type="molecule type" value="Genomic_DNA"/>
</dbReference>
<evidence type="ECO:0000256" key="1">
    <source>
        <dbReference type="SAM" id="MobiDB-lite"/>
    </source>
</evidence>
<reference evidence="2 3" key="1">
    <citation type="submission" date="2019-03" db="EMBL/GenBank/DDBJ databases">
        <title>First draft genome of Liparis tanakae, snailfish: a comprehensive survey of snailfish specific genes.</title>
        <authorList>
            <person name="Kim W."/>
            <person name="Song I."/>
            <person name="Jeong J.-H."/>
            <person name="Kim D."/>
            <person name="Kim S."/>
            <person name="Ryu S."/>
            <person name="Song J.Y."/>
            <person name="Lee S.K."/>
        </authorList>
    </citation>
    <scope>NUCLEOTIDE SEQUENCE [LARGE SCALE GENOMIC DNA]</scope>
    <source>
        <tissue evidence="2">Muscle</tissue>
    </source>
</reference>
<dbReference type="Proteomes" id="UP000314294">
    <property type="component" value="Unassembled WGS sequence"/>
</dbReference>
<comment type="caution">
    <text evidence="2">The sequence shown here is derived from an EMBL/GenBank/DDBJ whole genome shotgun (WGS) entry which is preliminary data.</text>
</comment>
<dbReference type="AlphaFoldDB" id="A0A4Z2EFF3"/>
<evidence type="ECO:0000313" key="2">
    <source>
        <dbReference type="EMBL" id="TNN27435.1"/>
    </source>
</evidence>
<gene>
    <name evidence="2" type="ORF">EYF80_062421</name>
</gene>
<keyword evidence="3" id="KW-1185">Reference proteome</keyword>
<feature type="region of interest" description="Disordered" evidence="1">
    <location>
        <begin position="31"/>
        <end position="67"/>
    </location>
</feature>
<proteinExistence type="predicted"/>
<sequence>MSMTSNCPLKSFFVCWVHLISVDRYVKGDKAAAPREAEEPSTEERIPLNKTNRKRRQRGAGSCSPPSSRLSLLAVLLWPRPLCGTAVWNPSALIGRQTSQGPRRAFMPLRASLHAERLRLRLLFLTEHKDFSVRSKATEVLVFLNFQELRLLLLSAAHVSMWTTGDALVLDGSSQKWLRSHVAANR</sequence>